<dbReference type="InterPro" id="IPR001261">
    <property type="entry name" value="ArgE/DapE_CS"/>
</dbReference>
<keyword evidence="4" id="KW-0055">Arginine biosynthesis</keyword>
<gene>
    <name evidence="11" type="primary">argE</name>
    <name evidence="11" type="ORF">G5B46_11620</name>
</gene>
<feature type="domain" description="Peptidase M20 dimerisation" evidence="10">
    <location>
        <begin position="179"/>
        <end position="288"/>
    </location>
</feature>
<accession>A0A6G4QZ97</accession>
<evidence type="ECO:0000256" key="8">
    <source>
        <dbReference type="ARBA" id="ARBA00022833"/>
    </source>
</evidence>
<comment type="cofactor">
    <cofactor evidence="1">
        <name>Zn(2+)</name>
        <dbReference type="ChEBI" id="CHEBI:29105"/>
    </cofactor>
</comment>
<keyword evidence="7 11" id="KW-0378">Hydrolase</keyword>
<evidence type="ECO:0000259" key="10">
    <source>
        <dbReference type="Pfam" id="PF07687"/>
    </source>
</evidence>
<dbReference type="EC" id="3.5.1.16" evidence="11"/>
<dbReference type="Pfam" id="PF07687">
    <property type="entry name" value="M20_dimer"/>
    <property type="match status" value="1"/>
</dbReference>
<dbReference type="CDD" id="cd03894">
    <property type="entry name" value="M20_ArgE"/>
    <property type="match status" value="1"/>
</dbReference>
<dbReference type="AlphaFoldDB" id="A0A6G4QZ97"/>
<comment type="caution">
    <text evidence="11">The sequence shown here is derived from an EMBL/GenBank/DDBJ whole genome shotgun (WGS) entry which is preliminary data.</text>
</comment>
<evidence type="ECO:0000256" key="1">
    <source>
        <dbReference type="ARBA" id="ARBA00001947"/>
    </source>
</evidence>
<keyword evidence="6" id="KW-0479">Metal-binding</keyword>
<dbReference type="NCBIfam" id="NF005710">
    <property type="entry name" value="PRK07522.1"/>
    <property type="match status" value="1"/>
</dbReference>
<dbReference type="RefSeq" id="WP_165258834.1">
    <property type="nucleotide sequence ID" value="NZ_JAAKGT010000004.1"/>
</dbReference>
<dbReference type="InterPro" id="IPR010169">
    <property type="entry name" value="AcOrn-deacetyl"/>
</dbReference>
<dbReference type="InterPro" id="IPR011650">
    <property type="entry name" value="Peptidase_M20_dimer"/>
</dbReference>
<dbReference type="Gene3D" id="3.30.70.360">
    <property type="match status" value="1"/>
</dbReference>
<dbReference type="InterPro" id="IPR002933">
    <property type="entry name" value="Peptidase_M20"/>
</dbReference>
<protein>
    <submittedName>
        <fullName evidence="11">Acetylornithine deacetylase</fullName>
        <ecNumber evidence="11">3.5.1.16</ecNumber>
    </submittedName>
</protein>
<dbReference type="SUPFAM" id="SSF55031">
    <property type="entry name" value="Bacterial exopeptidase dimerisation domain"/>
    <property type="match status" value="1"/>
</dbReference>
<proteinExistence type="inferred from homology"/>
<evidence type="ECO:0000313" key="11">
    <source>
        <dbReference type="EMBL" id="NGM50258.1"/>
    </source>
</evidence>
<evidence type="ECO:0000256" key="9">
    <source>
        <dbReference type="ARBA" id="ARBA00023285"/>
    </source>
</evidence>
<dbReference type="GO" id="GO:0046872">
    <property type="term" value="F:metal ion binding"/>
    <property type="evidence" value="ECO:0007669"/>
    <property type="project" value="UniProtKB-KW"/>
</dbReference>
<evidence type="ECO:0000256" key="7">
    <source>
        <dbReference type="ARBA" id="ARBA00022801"/>
    </source>
</evidence>
<sequence length="392" mass="41151">MVSSPEALSARAVDILAKLVAFDTTSRGSNLALIEWVEAYLSDLGVASRRVPNVDGTKSNLMASIGPATPGGVVLSGHTDVVPVDGQPWSSDPWTLTERDGRLYGRGTCDMKGFLALALAAAPDLVASDLKRPVHLAFSYDEEVGCLGAPDMIAVIARDLPRPALVVVGEPTDMVAVQAHKGIASYWVTVTGREAHSSLTHLGVSANMVAVKLMSHLVALSERLEREADPASPFMPKGATLTIGQVNGGTAVNILARQCVFVFDLRTPPGLDPAAILADFFALAASLDAEVRARAPEGGVKVEVRSLTPSFAPEPNGAAEAFARRMAGDNGPARVAPYAAEAGQFQGAGFSTVICGPGSIDQAHQPDEYVEIAQMERGAQFMRRLIDDLATA</sequence>
<dbReference type="GO" id="GO:0008777">
    <property type="term" value="F:acetylornithine deacetylase activity"/>
    <property type="evidence" value="ECO:0007669"/>
    <property type="project" value="UniProtKB-EC"/>
</dbReference>
<dbReference type="InterPro" id="IPR050072">
    <property type="entry name" value="Peptidase_M20A"/>
</dbReference>
<keyword evidence="8" id="KW-0862">Zinc</keyword>
<keyword evidence="3" id="KW-0963">Cytoplasm</keyword>
<dbReference type="InterPro" id="IPR036264">
    <property type="entry name" value="Bact_exopeptidase_dim_dom"/>
</dbReference>
<dbReference type="SUPFAM" id="SSF53187">
    <property type="entry name" value="Zn-dependent exopeptidases"/>
    <property type="match status" value="1"/>
</dbReference>
<evidence type="ECO:0000256" key="2">
    <source>
        <dbReference type="ARBA" id="ARBA00005691"/>
    </source>
</evidence>
<reference evidence="11" key="1">
    <citation type="submission" date="2020-02" db="EMBL/GenBank/DDBJ databases">
        <authorList>
            <person name="Gao J."/>
            <person name="Sun J."/>
        </authorList>
    </citation>
    <scope>NUCLEOTIDE SEQUENCE</scope>
    <source>
        <strain evidence="11">602-2</strain>
    </source>
</reference>
<evidence type="ECO:0000256" key="6">
    <source>
        <dbReference type="ARBA" id="ARBA00022723"/>
    </source>
</evidence>
<dbReference type="PANTHER" id="PTHR43808:SF31">
    <property type="entry name" value="N-ACETYL-L-CITRULLINE DEACETYLASE"/>
    <property type="match status" value="1"/>
</dbReference>
<organism evidence="11">
    <name type="scientific">Caulobacter sp. 602-2</name>
    <dbReference type="NCBI Taxonomy" id="2710887"/>
    <lineage>
        <taxon>Bacteria</taxon>
        <taxon>Pseudomonadati</taxon>
        <taxon>Pseudomonadota</taxon>
        <taxon>Alphaproteobacteria</taxon>
        <taxon>Caulobacterales</taxon>
        <taxon>Caulobacteraceae</taxon>
        <taxon>Caulobacter</taxon>
    </lineage>
</organism>
<dbReference type="GO" id="GO:0006526">
    <property type="term" value="P:L-arginine biosynthetic process"/>
    <property type="evidence" value="ECO:0007669"/>
    <property type="project" value="UniProtKB-KW"/>
</dbReference>
<dbReference type="PROSITE" id="PS00759">
    <property type="entry name" value="ARGE_DAPE_CPG2_2"/>
    <property type="match status" value="1"/>
</dbReference>
<evidence type="ECO:0000256" key="4">
    <source>
        <dbReference type="ARBA" id="ARBA00022571"/>
    </source>
</evidence>
<keyword evidence="5" id="KW-0028">Amino-acid biosynthesis</keyword>
<dbReference type="EMBL" id="JAAKGT010000004">
    <property type="protein sequence ID" value="NGM50258.1"/>
    <property type="molecule type" value="Genomic_DNA"/>
</dbReference>
<evidence type="ECO:0000256" key="3">
    <source>
        <dbReference type="ARBA" id="ARBA00022490"/>
    </source>
</evidence>
<dbReference type="NCBIfam" id="TIGR01892">
    <property type="entry name" value="AcOrn-deacetyl"/>
    <property type="match status" value="1"/>
</dbReference>
<keyword evidence="9" id="KW-0170">Cobalt</keyword>
<evidence type="ECO:0000256" key="5">
    <source>
        <dbReference type="ARBA" id="ARBA00022605"/>
    </source>
</evidence>
<comment type="similarity">
    <text evidence="2">Belongs to the peptidase M20A family. ArgE subfamily.</text>
</comment>
<dbReference type="Gene3D" id="3.40.630.10">
    <property type="entry name" value="Zn peptidases"/>
    <property type="match status" value="1"/>
</dbReference>
<name>A0A6G4QZ97_9CAUL</name>
<dbReference type="Pfam" id="PF01546">
    <property type="entry name" value="Peptidase_M20"/>
    <property type="match status" value="1"/>
</dbReference>
<dbReference type="PANTHER" id="PTHR43808">
    <property type="entry name" value="ACETYLORNITHINE DEACETYLASE"/>
    <property type="match status" value="1"/>
</dbReference>